<gene>
    <name evidence="7" type="ORF">O6P43_029070</name>
</gene>
<keyword evidence="3" id="KW-0862">Zinc</keyword>
<dbReference type="PANTHER" id="PTHR46951">
    <property type="entry name" value="BED-TYPE DOMAIN-CONTAINING PROTEIN"/>
    <property type="match status" value="1"/>
</dbReference>
<name>A0AAD7KZ92_QUISA</name>
<evidence type="ECO:0000313" key="8">
    <source>
        <dbReference type="Proteomes" id="UP001163823"/>
    </source>
</evidence>
<dbReference type="EMBL" id="JARAOO010000012">
    <property type="protein sequence ID" value="KAJ7948620.1"/>
    <property type="molecule type" value="Genomic_DNA"/>
</dbReference>
<accession>A0AAD7KZ92</accession>
<feature type="coiled-coil region" evidence="5">
    <location>
        <begin position="102"/>
        <end position="129"/>
    </location>
</feature>
<evidence type="ECO:0000313" key="7">
    <source>
        <dbReference type="EMBL" id="KAJ7948620.1"/>
    </source>
</evidence>
<dbReference type="PANTHER" id="PTHR46951:SF2">
    <property type="entry name" value="BED-TYPE DOMAIN-CONTAINING PROTEIN"/>
    <property type="match status" value="1"/>
</dbReference>
<dbReference type="KEGG" id="qsa:O6P43_029070"/>
<evidence type="ECO:0000259" key="6">
    <source>
        <dbReference type="PROSITE" id="PS50808"/>
    </source>
</evidence>
<feature type="domain" description="BED-type" evidence="6">
    <location>
        <begin position="3"/>
        <end position="57"/>
    </location>
</feature>
<dbReference type="GO" id="GO:0008270">
    <property type="term" value="F:zinc ion binding"/>
    <property type="evidence" value="ECO:0007669"/>
    <property type="project" value="UniProtKB-KW"/>
</dbReference>
<dbReference type="PROSITE" id="PS50808">
    <property type="entry name" value="ZF_BED"/>
    <property type="match status" value="1"/>
</dbReference>
<evidence type="ECO:0000256" key="1">
    <source>
        <dbReference type="ARBA" id="ARBA00022723"/>
    </source>
</evidence>
<comment type="caution">
    <text evidence="7">The sequence shown here is derived from an EMBL/GenBank/DDBJ whole genome shotgun (WGS) entry which is preliminary data.</text>
</comment>
<dbReference type="Proteomes" id="UP001163823">
    <property type="component" value="Chromosome 12"/>
</dbReference>
<reference evidence="7" key="1">
    <citation type="journal article" date="2023" name="Science">
        <title>Elucidation of the pathway for biosynthesis of saponin adjuvants from the soapbark tree.</title>
        <authorList>
            <person name="Reed J."/>
            <person name="Orme A."/>
            <person name="El-Demerdash A."/>
            <person name="Owen C."/>
            <person name="Martin L.B.B."/>
            <person name="Misra R.C."/>
            <person name="Kikuchi S."/>
            <person name="Rejzek M."/>
            <person name="Martin A.C."/>
            <person name="Harkess A."/>
            <person name="Leebens-Mack J."/>
            <person name="Louveau T."/>
            <person name="Stephenson M.J."/>
            <person name="Osbourn A."/>
        </authorList>
    </citation>
    <scope>NUCLEOTIDE SEQUENCE</scope>
    <source>
        <strain evidence="7">S10</strain>
    </source>
</reference>
<keyword evidence="2 4" id="KW-0863">Zinc-finger</keyword>
<keyword evidence="1" id="KW-0479">Metal-binding</keyword>
<evidence type="ECO:0000256" key="2">
    <source>
        <dbReference type="ARBA" id="ARBA00022771"/>
    </source>
</evidence>
<dbReference type="GO" id="GO:0003677">
    <property type="term" value="F:DNA binding"/>
    <property type="evidence" value="ECO:0007669"/>
    <property type="project" value="InterPro"/>
</dbReference>
<keyword evidence="8" id="KW-1185">Reference proteome</keyword>
<organism evidence="7 8">
    <name type="scientific">Quillaja saponaria</name>
    <name type="common">Soap bark tree</name>
    <dbReference type="NCBI Taxonomy" id="32244"/>
    <lineage>
        <taxon>Eukaryota</taxon>
        <taxon>Viridiplantae</taxon>
        <taxon>Streptophyta</taxon>
        <taxon>Embryophyta</taxon>
        <taxon>Tracheophyta</taxon>
        <taxon>Spermatophyta</taxon>
        <taxon>Magnoliopsida</taxon>
        <taxon>eudicotyledons</taxon>
        <taxon>Gunneridae</taxon>
        <taxon>Pentapetalae</taxon>
        <taxon>rosids</taxon>
        <taxon>fabids</taxon>
        <taxon>Fabales</taxon>
        <taxon>Quillajaceae</taxon>
        <taxon>Quillaja</taxon>
    </lineage>
</organism>
<dbReference type="AlphaFoldDB" id="A0AAD7KZ92"/>
<sequence length="315" mass="35306">MVRPKDSIWKHAENLKGRFKCNYCGLEFAGGATRIKSHLSGIKGQGIDKCNEVPEHVRAAAFEVADGSNKRARPLVGSSNIEGSANSAYAQGMQNLDEISTYDSLDENMKILKEKLEDLICQEADIKRKLFAIESLPGKKRKSEVDDWLRDVNRRKQQVFGIETHIRKLTQEVTKLAERNLPEILTFDDANHSGGEVLLQAEKLGRLSKSLENLAKSRNNVLKECFLCCAFYLGNKKTKTEYLIMRLADEGLIDGTKSLGGQFEEGLGILHQLQNSELLEVESNNVRMDKQSRAVAMSIKEGSFMNVVTLNIFLL</sequence>
<keyword evidence="5" id="KW-0175">Coiled coil</keyword>
<evidence type="ECO:0000256" key="5">
    <source>
        <dbReference type="SAM" id="Coils"/>
    </source>
</evidence>
<evidence type="ECO:0000256" key="4">
    <source>
        <dbReference type="PROSITE-ProRule" id="PRU00027"/>
    </source>
</evidence>
<dbReference type="InterPro" id="IPR003656">
    <property type="entry name" value="Znf_BED"/>
</dbReference>
<protein>
    <submittedName>
        <fullName evidence="7">LRR and NB-ARC domain disease resistance protein</fullName>
    </submittedName>
</protein>
<proteinExistence type="predicted"/>
<evidence type="ECO:0000256" key="3">
    <source>
        <dbReference type="ARBA" id="ARBA00022833"/>
    </source>
</evidence>